<feature type="region of interest" description="Disordered" evidence="1">
    <location>
        <begin position="1"/>
        <end position="209"/>
    </location>
</feature>
<dbReference type="KEGG" id="mflg:ABS361_10995"/>
<dbReference type="AlphaFoldDB" id="A0AAU7XIV5"/>
<feature type="compositionally biased region" description="Low complexity" evidence="1">
    <location>
        <begin position="98"/>
        <end position="111"/>
    </location>
</feature>
<feature type="compositionally biased region" description="Basic and acidic residues" evidence="1">
    <location>
        <begin position="1"/>
        <end position="24"/>
    </location>
</feature>
<feature type="compositionally biased region" description="Low complexity" evidence="1">
    <location>
        <begin position="270"/>
        <end position="301"/>
    </location>
</feature>
<dbReference type="CDD" id="cd00060">
    <property type="entry name" value="FHA"/>
    <property type="match status" value="1"/>
</dbReference>
<gene>
    <name evidence="3" type="ORF">ABS361_10995</name>
</gene>
<feature type="region of interest" description="Disordered" evidence="1">
    <location>
        <begin position="222"/>
        <end position="320"/>
    </location>
</feature>
<dbReference type="Pfam" id="PF00498">
    <property type="entry name" value="FHA"/>
    <property type="match status" value="1"/>
</dbReference>
<reference evidence="3" key="1">
    <citation type="submission" date="2024-06" db="EMBL/GenBank/DDBJ databases">
        <title>Methylostella associata gen. nov., sp. nov., a novel Ancalomicrobiaceae-affiliated facultatively methylotrophic bacteria that feed on methanotrophs of the genus Methylococcus.</title>
        <authorList>
            <person name="Saltykova V."/>
            <person name="Danilova O.V."/>
            <person name="Oshkin I.Y."/>
            <person name="Belova S.E."/>
            <person name="Pimenov N.V."/>
            <person name="Dedysh S.N."/>
        </authorList>
    </citation>
    <scope>NUCLEOTIDE SEQUENCE</scope>
    <source>
        <strain evidence="3">S20</strain>
    </source>
</reference>
<proteinExistence type="predicted"/>
<accession>A0AAU7XIV5</accession>
<organism evidence="3">
    <name type="scientific">Methyloraptor flagellatus</name>
    <dbReference type="NCBI Taxonomy" id="3162530"/>
    <lineage>
        <taxon>Bacteria</taxon>
        <taxon>Pseudomonadati</taxon>
        <taxon>Pseudomonadota</taxon>
        <taxon>Alphaproteobacteria</taxon>
        <taxon>Hyphomicrobiales</taxon>
        <taxon>Ancalomicrobiaceae</taxon>
        <taxon>Methyloraptor</taxon>
    </lineage>
</organism>
<dbReference type="RefSeq" id="WP_407051778.1">
    <property type="nucleotide sequence ID" value="NZ_CP158568.1"/>
</dbReference>
<dbReference type="SUPFAM" id="SSF49879">
    <property type="entry name" value="SMAD/FHA domain"/>
    <property type="match status" value="1"/>
</dbReference>
<evidence type="ECO:0000259" key="2">
    <source>
        <dbReference type="Pfam" id="PF00498"/>
    </source>
</evidence>
<name>A0AAU7XIV5_9HYPH</name>
<evidence type="ECO:0000256" key="1">
    <source>
        <dbReference type="SAM" id="MobiDB-lite"/>
    </source>
</evidence>
<feature type="domain" description="FHA" evidence="2">
    <location>
        <begin position="375"/>
        <end position="442"/>
    </location>
</feature>
<dbReference type="InterPro" id="IPR000253">
    <property type="entry name" value="FHA_dom"/>
</dbReference>
<evidence type="ECO:0000313" key="3">
    <source>
        <dbReference type="EMBL" id="XBY46685.1"/>
    </source>
</evidence>
<dbReference type="InterPro" id="IPR008984">
    <property type="entry name" value="SMAD_FHA_dom_sf"/>
</dbReference>
<sequence>MPDDKVETPSDKRRPEDPDVEITRLVKRPAAGEIAPPVRSRPVMEPPVRRAPAAEPERPAPREPAGGLAPEDLEPTRAMPRRAEPAAPGARAQDDRASGPAASSATAGPAPVAAPPPRLSPFDRRIPHLEIATPDNEETRFVPRSFGEATGTGSAPEADTADEGPTAVMPRRRVPAPPFPPRGVSSIAEPDEAADLRPTRAVGPGGVATRLVLPADPPVAVEAEAEPASALASEEPVSAEPASVVSAAVESTASESVDLESTPDDQAPIAPALPEAVQAAPAAAAPPRVEPEIAASASATTESGDVSGPAPVTPEPVPEPEAVVLDPEAPASAPAPAPPSVPNEVEPEPVVAWLVVTKGPGRGAFRALGPGRNNLGSSEAATVRLDFGDPAIAPSGHAYIVYDDETRGFVIEDGKRRELVRVNGRLLSDARDLADRDEIRIGATTLVFVAFCGPGFDWGAAG</sequence>
<dbReference type="Gene3D" id="2.60.200.20">
    <property type="match status" value="1"/>
</dbReference>
<protein>
    <submittedName>
        <fullName evidence="3">FHA domain-containing protein</fullName>
    </submittedName>
</protein>
<feature type="compositionally biased region" description="Low complexity" evidence="1">
    <location>
        <begin position="222"/>
        <end position="256"/>
    </location>
</feature>
<dbReference type="EMBL" id="CP158568">
    <property type="protein sequence ID" value="XBY46685.1"/>
    <property type="molecule type" value="Genomic_DNA"/>
</dbReference>